<protein>
    <submittedName>
        <fullName evidence="2">Uncharacterized protein</fullName>
    </submittedName>
</protein>
<dbReference type="PANTHER" id="PTHR38386">
    <property type="entry name" value="OS05G0426900 PROTEIN"/>
    <property type="match status" value="1"/>
</dbReference>
<comment type="caution">
    <text evidence="2">The sequence shown here is derived from an EMBL/GenBank/DDBJ whole genome shotgun (WGS) entry which is preliminary data.</text>
</comment>
<proteinExistence type="predicted"/>
<feature type="region of interest" description="Disordered" evidence="1">
    <location>
        <begin position="108"/>
        <end position="143"/>
    </location>
</feature>
<evidence type="ECO:0000313" key="3">
    <source>
        <dbReference type="Proteomes" id="UP000593561"/>
    </source>
</evidence>
<sequence length="143" mass="15880">MKQERGMEFPKVYSNSRAVESSEKGEAFGVILSRSRSVSNASTVALRTEKQSSALETAVRRAFSMRRSRSTSSSSCVSKGRRGYYKIFHYFDDPHPFALTEFHNVAIQPRKSKNPPTRPDSQLSDPVTVSVSLPLPSLPGRIG</sequence>
<dbReference type="EMBL" id="JABFAC010000013">
    <property type="protein sequence ID" value="MBA0632371.1"/>
    <property type="molecule type" value="Genomic_DNA"/>
</dbReference>
<keyword evidence="3" id="KW-1185">Reference proteome</keyword>
<gene>
    <name evidence="2" type="ORF">Godav_001130</name>
</gene>
<accession>A0A7J8T1Z6</accession>
<dbReference type="Proteomes" id="UP000593561">
    <property type="component" value="Unassembled WGS sequence"/>
</dbReference>
<dbReference type="PANTHER" id="PTHR38386:SF7">
    <property type="entry name" value="TOPOISOMERASE 1-ASSOCIATED FACTOR 1"/>
    <property type="match status" value="1"/>
</dbReference>
<feature type="compositionally biased region" description="Polar residues" evidence="1">
    <location>
        <begin position="119"/>
        <end position="131"/>
    </location>
</feature>
<evidence type="ECO:0000256" key="1">
    <source>
        <dbReference type="SAM" id="MobiDB-lite"/>
    </source>
</evidence>
<evidence type="ECO:0000313" key="2">
    <source>
        <dbReference type="EMBL" id="MBA0632371.1"/>
    </source>
</evidence>
<dbReference type="AlphaFoldDB" id="A0A7J8T1Z6"/>
<organism evidence="2 3">
    <name type="scientific">Gossypium davidsonii</name>
    <name type="common">Davidson's cotton</name>
    <name type="synonym">Gossypium klotzschianum subsp. davidsonii</name>
    <dbReference type="NCBI Taxonomy" id="34287"/>
    <lineage>
        <taxon>Eukaryota</taxon>
        <taxon>Viridiplantae</taxon>
        <taxon>Streptophyta</taxon>
        <taxon>Embryophyta</taxon>
        <taxon>Tracheophyta</taxon>
        <taxon>Spermatophyta</taxon>
        <taxon>Magnoliopsida</taxon>
        <taxon>eudicotyledons</taxon>
        <taxon>Gunneridae</taxon>
        <taxon>Pentapetalae</taxon>
        <taxon>rosids</taxon>
        <taxon>malvids</taxon>
        <taxon>Malvales</taxon>
        <taxon>Malvaceae</taxon>
        <taxon>Malvoideae</taxon>
        <taxon>Gossypium</taxon>
    </lineage>
</organism>
<reference evidence="2 3" key="1">
    <citation type="journal article" date="2019" name="Genome Biol. Evol.">
        <title>Insights into the evolution of the New World diploid cottons (Gossypium, subgenus Houzingenia) based on genome sequencing.</title>
        <authorList>
            <person name="Grover C.E."/>
            <person name="Arick M.A. 2nd"/>
            <person name="Thrash A."/>
            <person name="Conover J.L."/>
            <person name="Sanders W.S."/>
            <person name="Peterson D.G."/>
            <person name="Frelichowski J.E."/>
            <person name="Scheffler J.A."/>
            <person name="Scheffler B.E."/>
            <person name="Wendel J.F."/>
        </authorList>
    </citation>
    <scope>NUCLEOTIDE SEQUENCE [LARGE SCALE GENOMIC DNA]</scope>
    <source>
        <strain evidence="2">27</strain>
        <tissue evidence="2">Leaf</tissue>
    </source>
</reference>
<name>A0A7J8T1Z6_GOSDV</name>